<dbReference type="EMBL" id="CP080776">
    <property type="protein sequence ID" value="UWP96267.1"/>
    <property type="molecule type" value="Genomic_DNA"/>
</dbReference>
<keyword evidence="2" id="KW-0378">Hydrolase</keyword>
<proteinExistence type="predicted"/>
<organism evidence="2 3">
    <name type="scientific">Aliiroseovarius crassostreae</name>
    <dbReference type="NCBI Taxonomy" id="154981"/>
    <lineage>
        <taxon>Bacteria</taxon>
        <taxon>Pseudomonadati</taxon>
        <taxon>Pseudomonadota</taxon>
        <taxon>Alphaproteobacteria</taxon>
        <taxon>Rhodobacterales</taxon>
        <taxon>Paracoccaceae</taxon>
        <taxon>Aliiroseovarius</taxon>
    </lineage>
</organism>
<name>A0A9Q9HD00_9RHOB</name>
<keyword evidence="2" id="KW-0540">Nuclease</keyword>
<dbReference type="GO" id="GO:0016020">
    <property type="term" value="C:membrane"/>
    <property type="evidence" value="ECO:0007669"/>
    <property type="project" value="GOC"/>
</dbReference>
<evidence type="ECO:0000313" key="2">
    <source>
        <dbReference type="EMBL" id="UWP96267.1"/>
    </source>
</evidence>
<protein>
    <submittedName>
        <fullName evidence="2">Endonuclease/exonuclease/phosphatase family protein</fullName>
    </submittedName>
</protein>
<evidence type="ECO:0000259" key="1">
    <source>
        <dbReference type="Pfam" id="PF03372"/>
    </source>
</evidence>
<keyword evidence="2" id="KW-0255">Endonuclease</keyword>
<dbReference type="InterPro" id="IPR051916">
    <property type="entry name" value="GPI-anchor_lipid_remodeler"/>
</dbReference>
<dbReference type="SUPFAM" id="SSF56219">
    <property type="entry name" value="DNase I-like"/>
    <property type="match status" value="1"/>
</dbReference>
<evidence type="ECO:0000313" key="3">
    <source>
        <dbReference type="Proteomes" id="UP001057991"/>
    </source>
</evidence>
<dbReference type="PANTHER" id="PTHR14859:SF1">
    <property type="entry name" value="PGAP2-INTERACTING PROTEIN"/>
    <property type="match status" value="1"/>
</dbReference>
<sequence length="252" mass="27752">MRGALPLARQARSPRSLCAKKKGGSVELSLLTYNIRKAVGLDRRRDPHRVMEVICQADADVVVLQEADRRLGPRRAALPFQIIAEESDYQVAPLAANSVSLGSHGNAVLVRRGFEIGPCQRLPLPGLEPRGAVSVEVEGLRVIGTHLGLMRRYRHQQMRRLAGELSHETKPTVILGDFNEWSAHRGFEPLDRCFDIHDFGKSFHAARPMAALDRLVISPGVEILEGHVVQTPLARVASDHLPVWARVALSAG</sequence>
<dbReference type="InterPro" id="IPR036691">
    <property type="entry name" value="Endo/exonu/phosph_ase_sf"/>
</dbReference>
<dbReference type="GO" id="GO:0004519">
    <property type="term" value="F:endonuclease activity"/>
    <property type="evidence" value="ECO:0007669"/>
    <property type="project" value="UniProtKB-KW"/>
</dbReference>
<dbReference type="PANTHER" id="PTHR14859">
    <property type="entry name" value="CALCOFLUOR WHITE HYPERSENSITIVE PROTEIN PRECURSOR"/>
    <property type="match status" value="1"/>
</dbReference>
<dbReference type="Pfam" id="PF03372">
    <property type="entry name" value="Exo_endo_phos"/>
    <property type="match status" value="1"/>
</dbReference>
<dbReference type="InterPro" id="IPR005135">
    <property type="entry name" value="Endo/exonuclease/phosphatase"/>
</dbReference>
<accession>A0A9Q9HD00</accession>
<dbReference type="Proteomes" id="UP001057991">
    <property type="component" value="Chromosome"/>
</dbReference>
<gene>
    <name evidence="2" type="ORF">K3X48_04555</name>
</gene>
<dbReference type="AlphaFoldDB" id="A0A9Q9HD00"/>
<dbReference type="Gene3D" id="3.60.10.10">
    <property type="entry name" value="Endonuclease/exonuclease/phosphatase"/>
    <property type="match status" value="1"/>
</dbReference>
<dbReference type="GO" id="GO:0006506">
    <property type="term" value="P:GPI anchor biosynthetic process"/>
    <property type="evidence" value="ECO:0007669"/>
    <property type="project" value="TreeGrafter"/>
</dbReference>
<feature type="domain" description="Endonuclease/exonuclease/phosphatase" evidence="1">
    <location>
        <begin position="31"/>
        <end position="240"/>
    </location>
</feature>
<reference evidence="2" key="1">
    <citation type="submission" date="2021-08" db="EMBL/GenBank/DDBJ databases">
        <authorList>
            <person name="Nwanade C."/>
            <person name="Wang M."/>
            <person name="Masoudi A."/>
            <person name="Yu Z."/>
            <person name="Liu J."/>
        </authorList>
    </citation>
    <scope>NUCLEOTIDE SEQUENCE</scope>
    <source>
        <strain evidence="2">S056</strain>
    </source>
</reference>